<dbReference type="Gene3D" id="3.30.450.40">
    <property type="match status" value="1"/>
</dbReference>
<comment type="caution">
    <text evidence="6">The sequence shown here is derived from an EMBL/GenBank/DDBJ whole genome shotgun (WGS) entry which is preliminary data.</text>
</comment>
<dbReference type="SUPFAM" id="SSF55781">
    <property type="entry name" value="GAF domain-like"/>
    <property type="match status" value="1"/>
</dbReference>
<dbReference type="InterPro" id="IPR036390">
    <property type="entry name" value="WH_DNA-bd_sf"/>
</dbReference>
<evidence type="ECO:0000256" key="1">
    <source>
        <dbReference type="ARBA" id="ARBA00023015"/>
    </source>
</evidence>
<accession>A0ABV6NDI9</accession>
<gene>
    <name evidence="6" type="ORF">ACFFH4_07170</name>
</gene>
<dbReference type="SUPFAM" id="SSF46785">
    <property type="entry name" value="Winged helix' DNA-binding domain"/>
    <property type="match status" value="1"/>
</dbReference>
<dbReference type="PROSITE" id="PS51078">
    <property type="entry name" value="ICLR_ED"/>
    <property type="match status" value="1"/>
</dbReference>
<sequence>MEDYYMVKSVDRALQLIHLVSQNKEGRGVTELATHLDLNKSSIFKLLSTLVSHGYIEQDPNTKKYRLGYKYLELSSILLESIDLRTEAKPFLEELESLTNEVIHLVVYDQGEVIYIEKLEGSETLRTHSKVGRRAPMHCTSVGKVILAHLPEHEVSAIIDKYGLPRHTEKTITDRDQFLLELQKIKRKGFGVEVEENEAGISCMATPIFDNRGKIVAAVSISGPSTRLTKERIERLSSILIEVGSKISRRLGFY</sequence>
<dbReference type="EMBL" id="JBHLTR010000006">
    <property type="protein sequence ID" value="MFC0558830.1"/>
    <property type="molecule type" value="Genomic_DNA"/>
</dbReference>
<protein>
    <submittedName>
        <fullName evidence="6">IclR family transcriptional regulator</fullName>
    </submittedName>
</protein>
<dbReference type="PROSITE" id="PS51077">
    <property type="entry name" value="HTH_ICLR"/>
    <property type="match status" value="1"/>
</dbReference>
<evidence type="ECO:0000256" key="2">
    <source>
        <dbReference type="ARBA" id="ARBA00023125"/>
    </source>
</evidence>
<name>A0ABV6NDI9_9BACI</name>
<dbReference type="InterPro" id="IPR014757">
    <property type="entry name" value="Tscrpt_reg_IclR_C"/>
</dbReference>
<organism evidence="6 7">
    <name type="scientific">Halalkalibacter alkalisediminis</name>
    <dbReference type="NCBI Taxonomy" id="935616"/>
    <lineage>
        <taxon>Bacteria</taxon>
        <taxon>Bacillati</taxon>
        <taxon>Bacillota</taxon>
        <taxon>Bacilli</taxon>
        <taxon>Bacillales</taxon>
        <taxon>Bacillaceae</taxon>
        <taxon>Halalkalibacter</taxon>
    </lineage>
</organism>
<dbReference type="InterPro" id="IPR050707">
    <property type="entry name" value="HTH_MetabolicPath_Reg"/>
</dbReference>
<dbReference type="InterPro" id="IPR036388">
    <property type="entry name" value="WH-like_DNA-bd_sf"/>
</dbReference>
<dbReference type="PANTHER" id="PTHR30136:SF35">
    <property type="entry name" value="HTH-TYPE TRANSCRIPTIONAL REGULATOR RV1719"/>
    <property type="match status" value="1"/>
</dbReference>
<evidence type="ECO:0000256" key="3">
    <source>
        <dbReference type="ARBA" id="ARBA00023163"/>
    </source>
</evidence>
<keyword evidence="7" id="KW-1185">Reference proteome</keyword>
<keyword evidence="2" id="KW-0238">DNA-binding</keyword>
<dbReference type="RefSeq" id="WP_273840269.1">
    <property type="nucleotide sequence ID" value="NZ_JAQQWT010000001.1"/>
</dbReference>
<keyword evidence="1" id="KW-0805">Transcription regulation</keyword>
<dbReference type="Pfam" id="PF01614">
    <property type="entry name" value="IclR_C"/>
    <property type="match status" value="1"/>
</dbReference>
<evidence type="ECO:0000313" key="7">
    <source>
        <dbReference type="Proteomes" id="UP001589833"/>
    </source>
</evidence>
<dbReference type="Gene3D" id="1.10.10.10">
    <property type="entry name" value="Winged helix-like DNA-binding domain superfamily/Winged helix DNA-binding domain"/>
    <property type="match status" value="1"/>
</dbReference>
<evidence type="ECO:0000259" key="4">
    <source>
        <dbReference type="PROSITE" id="PS51077"/>
    </source>
</evidence>
<dbReference type="InterPro" id="IPR029016">
    <property type="entry name" value="GAF-like_dom_sf"/>
</dbReference>
<feature type="domain" description="HTH iclR-type" evidence="4">
    <location>
        <begin position="7"/>
        <end position="69"/>
    </location>
</feature>
<dbReference type="Proteomes" id="UP001589833">
    <property type="component" value="Unassembled WGS sequence"/>
</dbReference>
<dbReference type="InterPro" id="IPR005471">
    <property type="entry name" value="Tscrpt_reg_IclR_N"/>
</dbReference>
<dbReference type="Pfam" id="PF09339">
    <property type="entry name" value="HTH_IclR"/>
    <property type="match status" value="1"/>
</dbReference>
<evidence type="ECO:0000313" key="6">
    <source>
        <dbReference type="EMBL" id="MFC0558830.1"/>
    </source>
</evidence>
<proteinExistence type="predicted"/>
<dbReference type="PANTHER" id="PTHR30136">
    <property type="entry name" value="HELIX-TURN-HELIX TRANSCRIPTIONAL REGULATOR, ICLR FAMILY"/>
    <property type="match status" value="1"/>
</dbReference>
<evidence type="ECO:0000259" key="5">
    <source>
        <dbReference type="PROSITE" id="PS51078"/>
    </source>
</evidence>
<feature type="domain" description="IclR-ED" evidence="5">
    <location>
        <begin position="70"/>
        <end position="253"/>
    </location>
</feature>
<dbReference type="SMART" id="SM00346">
    <property type="entry name" value="HTH_ICLR"/>
    <property type="match status" value="1"/>
</dbReference>
<keyword evidence="3" id="KW-0804">Transcription</keyword>
<reference evidence="6 7" key="1">
    <citation type="submission" date="2024-09" db="EMBL/GenBank/DDBJ databases">
        <authorList>
            <person name="Sun Q."/>
            <person name="Mori K."/>
        </authorList>
    </citation>
    <scope>NUCLEOTIDE SEQUENCE [LARGE SCALE GENOMIC DNA]</scope>
    <source>
        <strain evidence="6 7">NCAIM B.02301</strain>
    </source>
</reference>